<name>A0A5M6D5Q0_9BACT</name>
<evidence type="ECO:0000313" key="3">
    <source>
        <dbReference type="Proteomes" id="UP000323426"/>
    </source>
</evidence>
<keyword evidence="1" id="KW-1133">Transmembrane helix</keyword>
<dbReference type="EMBL" id="VWSF01000021">
    <property type="protein sequence ID" value="KAA5541642.1"/>
    <property type="molecule type" value="Genomic_DNA"/>
</dbReference>
<comment type="caution">
    <text evidence="2">The sequence shown here is derived from an EMBL/GenBank/DDBJ whole genome shotgun (WGS) entry which is preliminary data.</text>
</comment>
<sequence>MDFVQHNWEDFVKYYNNKFIKPLVDYRKADALLKIHSTMSGWHLVLDLVTWLSILAIPLSIILLFFTIWWLPFVVIPISFVCMTSIRKKVIRTVITTSLNNPHFYYDAVDSGTLRLIIAIEPQKI</sequence>
<dbReference type="AlphaFoldDB" id="A0A5M6D5Q0"/>
<organism evidence="2 3">
    <name type="scientific">Adhaeribacter rhizoryzae</name>
    <dbReference type="NCBI Taxonomy" id="2607907"/>
    <lineage>
        <taxon>Bacteria</taxon>
        <taxon>Pseudomonadati</taxon>
        <taxon>Bacteroidota</taxon>
        <taxon>Cytophagia</taxon>
        <taxon>Cytophagales</taxon>
        <taxon>Hymenobacteraceae</taxon>
        <taxon>Adhaeribacter</taxon>
    </lineage>
</organism>
<keyword evidence="1" id="KW-0812">Transmembrane</keyword>
<evidence type="ECO:0000256" key="1">
    <source>
        <dbReference type="SAM" id="Phobius"/>
    </source>
</evidence>
<reference evidence="2 3" key="1">
    <citation type="submission" date="2019-09" db="EMBL/GenBank/DDBJ databases">
        <title>Genome sequence and assembly of Adhaeribacter sp.</title>
        <authorList>
            <person name="Chhetri G."/>
        </authorList>
    </citation>
    <scope>NUCLEOTIDE SEQUENCE [LARGE SCALE GENOMIC DNA]</scope>
    <source>
        <strain evidence="2 3">DK36</strain>
    </source>
</reference>
<feature type="transmembrane region" description="Helical" evidence="1">
    <location>
        <begin position="49"/>
        <end position="82"/>
    </location>
</feature>
<protein>
    <submittedName>
        <fullName evidence="2">Uncharacterized protein</fullName>
    </submittedName>
</protein>
<evidence type="ECO:0000313" key="2">
    <source>
        <dbReference type="EMBL" id="KAA5541642.1"/>
    </source>
</evidence>
<gene>
    <name evidence="2" type="ORF">F0145_20750</name>
</gene>
<dbReference type="RefSeq" id="WP_150091556.1">
    <property type="nucleotide sequence ID" value="NZ_VWSF01000021.1"/>
</dbReference>
<keyword evidence="3" id="KW-1185">Reference proteome</keyword>
<keyword evidence="1" id="KW-0472">Membrane</keyword>
<accession>A0A5M6D5Q0</accession>
<proteinExistence type="predicted"/>
<dbReference type="Proteomes" id="UP000323426">
    <property type="component" value="Unassembled WGS sequence"/>
</dbReference>